<dbReference type="KEGG" id="gso:PH603_09470"/>
<evidence type="ECO:0000256" key="3">
    <source>
        <dbReference type="ARBA" id="ARBA00023157"/>
    </source>
</evidence>
<dbReference type="PROSITE" id="PS51352">
    <property type="entry name" value="THIOREDOXIN_2"/>
    <property type="match status" value="1"/>
</dbReference>
<evidence type="ECO:0000313" key="7">
    <source>
        <dbReference type="EMBL" id="WCL52767.1"/>
    </source>
</evidence>
<protein>
    <submittedName>
        <fullName evidence="7">DsbA family protein</fullName>
    </submittedName>
</protein>
<evidence type="ECO:0000256" key="2">
    <source>
        <dbReference type="ARBA" id="ARBA00023002"/>
    </source>
</evidence>
<dbReference type="SUPFAM" id="SSF52833">
    <property type="entry name" value="Thioredoxin-like"/>
    <property type="match status" value="1"/>
</dbReference>
<accession>A0AAE9XKT6</accession>
<keyword evidence="3" id="KW-1015">Disulfide bond</keyword>
<dbReference type="Proteomes" id="UP001217500">
    <property type="component" value="Chromosome"/>
</dbReference>
<evidence type="ECO:0000256" key="5">
    <source>
        <dbReference type="SAM" id="SignalP"/>
    </source>
</evidence>
<sequence>MRRQIASLALVLSTSLPALAQSSDVKVSDAEREKIEAVIESYLMEHPELIVRSISEWQRRRQTEQMLPTVGLYRGYLENDPSIPVLGNPKGDVTIVEFYDYRCGYCRRHYPVMKDILAKDGNVRLTALQFPILDRDGETPMSRILSRAALASNLQGKFAPFHDALMTAPKTPASEKEMLAIAERVGLDTTRLQADMKSSLIDKAIENALAIGRDIGFEGTPGYIIGNDILLGAEGPDRVRQAIARARADKAKAGQ</sequence>
<dbReference type="Gene3D" id="3.40.30.10">
    <property type="entry name" value="Glutaredoxin"/>
    <property type="match status" value="1"/>
</dbReference>
<dbReference type="AlphaFoldDB" id="A0AAE9XKT6"/>
<dbReference type="Pfam" id="PF01323">
    <property type="entry name" value="DSBA"/>
    <property type="match status" value="1"/>
</dbReference>
<evidence type="ECO:0000256" key="1">
    <source>
        <dbReference type="ARBA" id="ARBA00022729"/>
    </source>
</evidence>
<gene>
    <name evidence="7" type="ORF">PH603_09470</name>
</gene>
<feature type="domain" description="Thioredoxin" evidence="6">
    <location>
        <begin position="10"/>
        <end position="248"/>
    </location>
</feature>
<organism evidence="7 8">
    <name type="scientific">Gimibacter soli</name>
    <dbReference type="NCBI Taxonomy" id="3024400"/>
    <lineage>
        <taxon>Bacteria</taxon>
        <taxon>Pseudomonadati</taxon>
        <taxon>Pseudomonadota</taxon>
        <taxon>Alphaproteobacteria</taxon>
        <taxon>Kordiimonadales</taxon>
        <taxon>Temperatibacteraceae</taxon>
        <taxon>Gimibacter</taxon>
    </lineage>
</organism>
<dbReference type="GO" id="GO:0016491">
    <property type="term" value="F:oxidoreductase activity"/>
    <property type="evidence" value="ECO:0007669"/>
    <property type="project" value="UniProtKB-KW"/>
</dbReference>
<dbReference type="PANTHER" id="PTHR13887:SF14">
    <property type="entry name" value="DISULFIDE BOND FORMATION PROTEIN D"/>
    <property type="match status" value="1"/>
</dbReference>
<proteinExistence type="predicted"/>
<evidence type="ECO:0000259" key="6">
    <source>
        <dbReference type="PROSITE" id="PS51352"/>
    </source>
</evidence>
<evidence type="ECO:0000313" key="8">
    <source>
        <dbReference type="Proteomes" id="UP001217500"/>
    </source>
</evidence>
<dbReference type="Pfam" id="PF18312">
    <property type="entry name" value="ScsC_N"/>
    <property type="match status" value="1"/>
</dbReference>
<keyword evidence="8" id="KW-1185">Reference proteome</keyword>
<dbReference type="CDD" id="cd03023">
    <property type="entry name" value="DsbA_Com1_like"/>
    <property type="match status" value="1"/>
</dbReference>
<feature type="signal peptide" evidence="5">
    <location>
        <begin position="1"/>
        <end position="20"/>
    </location>
</feature>
<dbReference type="RefSeq" id="WP_289502169.1">
    <property type="nucleotide sequence ID" value="NZ_CP116805.1"/>
</dbReference>
<keyword evidence="1 5" id="KW-0732">Signal</keyword>
<dbReference type="EMBL" id="CP116805">
    <property type="protein sequence ID" value="WCL52767.1"/>
    <property type="molecule type" value="Genomic_DNA"/>
</dbReference>
<dbReference type="PANTHER" id="PTHR13887">
    <property type="entry name" value="GLUTATHIONE S-TRANSFERASE KAPPA"/>
    <property type="match status" value="1"/>
</dbReference>
<feature type="chain" id="PRO_5041962971" evidence="5">
    <location>
        <begin position="21"/>
        <end position="255"/>
    </location>
</feature>
<dbReference type="InterPro" id="IPR013766">
    <property type="entry name" value="Thioredoxin_domain"/>
</dbReference>
<keyword evidence="2" id="KW-0560">Oxidoreductase</keyword>
<evidence type="ECO:0000256" key="4">
    <source>
        <dbReference type="ARBA" id="ARBA00023284"/>
    </source>
</evidence>
<reference evidence="7" key="1">
    <citation type="submission" date="2023-01" db="EMBL/GenBank/DDBJ databases">
        <title>The genome sequence of Kordiimonadaceae bacterium 6D33.</title>
        <authorList>
            <person name="Liu Y."/>
        </authorList>
    </citation>
    <scope>NUCLEOTIDE SEQUENCE</scope>
    <source>
        <strain evidence="7">6D33</strain>
    </source>
</reference>
<dbReference type="InterPro" id="IPR036249">
    <property type="entry name" value="Thioredoxin-like_sf"/>
</dbReference>
<dbReference type="InterPro" id="IPR001853">
    <property type="entry name" value="DSBA-like_thioredoxin_dom"/>
</dbReference>
<name>A0AAE9XKT6_9PROT</name>
<keyword evidence="4" id="KW-0676">Redox-active center</keyword>
<dbReference type="InterPro" id="IPR041205">
    <property type="entry name" value="ScsC_N"/>
</dbReference>